<evidence type="ECO:0000259" key="2">
    <source>
        <dbReference type="Pfam" id="PF03061"/>
    </source>
</evidence>
<gene>
    <name evidence="4" type="ORF">C4N26_09085</name>
    <name evidence="3" type="ORF">CRH10_11250</name>
    <name evidence="5" type="ORF">DWZ89_02750</name>
</gene>
<dbReference type="Proteomes" id="UP000251144">
    <property type="component" value="Unassembled WGS sequence"/>
</dbReference>
<dbReference type="AlphaFoldDB" id="A0A2A7AE70"/>
<dbReference type="Pfam" id="PF03061">
    <property type="entry name" value="4HBT"/>
    <property type="match status" value="1"/>
</dbReference>
<dbReference type="GO" id="GO:0016289">
    <property type="term" value="F:acyl-CoA hydrolase activity"/>
    <property type="evidence" value="ECO:0007669"/>
    <property type="project" value="TreeGrafter"/>
</dbReference>
<sequence>MQEQNIAQMLENPFMQYNHIEIVSVTSDSAVMSLDIRRDTTNIYGYVHGGAFFTMADCCAGLTARSDGRQYVTQNASVNFIHNVKAGHLTARGRTVSRRRHICVVAVEITDETDTLLFSSTFSMYCISAEG</sequence>
<proteinExistence type="predicted"/>
<dbReference type="EMBL" id="CP023819">
    <property type="protein sequence ID" value="ATL90823.1"/>
    <property type="molecule type" value="Genomic_DNA"/>
</dbReference>
<accession>A0A2A7AE70</accession>
<dbReference type="NCBIfam" id="TIGR00369">
    <property type="entry name" value="unchar_dom_1"/>
    <property type="match status" value="1"/>
</dbReference>
<keyword evidence="1" id="KW-0378">Hydrolase</keyword>
<dbReference type="Proteomes" id="UP000261140">
    <property type="component" value="Unassembled WGS sequence"/>
</dbReference>
<evidence type="ECO:0000313" key="8">
    <source>
        <dbReference type="Proteomes" id="UP000261140"/>
    </source>
</evidence>
<evidence type="ECO:0000313" key="6">
    <source>
        <dbReference type="Proteomes" id="UP000223709"/>
    </source>
</evidence>
<evidence type="ECO:0000313" key="5">
    <source>
        <dbReference type="EMBL" id="RGB72490.1"/>
    </source>
</evidence>
<dbReference type="InterPro" id="IPR052723">
    <property type="entry name" value="Acyl-CoA_thioesterase_PaaI"/>
</dbReference>
<evidence type="ECO:0000313" key="3">
    <source>
        <dbReference type="EMBL" id="ATL90823.1"/>
    </source>
</evidence>
<dbReference type="SUPFAM" id="SSF54637">
    <property type="entry name" value="Thioesterase/thiol ester dehydrase-isomerase"/>
    <property type="match status" value="1"/>
</dbReference>
<dbReference type="InterPro" id="IPR003736">
    <property type="entry name" value="PAAI_dom"/>
</dbReference>
<dbReference type="InterPro" id="IPR006683">
    <property type="entry name" value="Thioestr_dom"/>
</dbReference>
<evidence type="ECO:0000256" key="1">
    <source>
        <dbReference type="ARBA" id="ARBA00022801"/>
    </source>
</evidence>
<dbReference type="KEGG" id="fpra:CG447_12255"/>
<dbReference type="Proteomes" id="UP000223709">
    <property type="component" value="Chromosome"/>
</dbReference>
<dbReference type="EMBL" id="PRLB01000008">
    <property type="protein sequence ID" value="RAW53771.1"/>
    <property type="molecule type" value="Genomic_DNA"/>
</dbReference>
<dbReference type="InterPro" id="IPR029069">
    <property type="entry name" value="HotDog_dom_sf"/>
</dbReference>
<dbReference type="EMBL" id="QVEQ01000002">
    <property type="protein sequence ID" value="RGB72490.1"/>
    <property type="molecule type" value="Genomic_DNA"/>
</dbReference>
<dbReference type="CDD" id="cd03443">
    <property type="entry name" value="PaaI_thioesterase"/>
    <property type="match status" value="1"/>
</dbReference>
<dbReference type="OrthoDB" id="328435at2"/>
<reference evidence="5 8" key="3">
    <citation type="submission" date="2018-08" db="EMBL/GenBank/DDBJ databases">
        <title>A genome reference for cultivated species of the human gut microbiota.</title>
        <authorList>
            <person name="Zou Y."/>
            <person name="Xue W."/>
            <person name="Luo G."/>
        </authorList>
    </citation>
    <scope>NUCLEOTIDE SEQUENCE [LARGE SCALE GENOMIC DNA]</scope>
    <source>
        <strain evidence="5 8">AF36-11AT</strain>
    </source>
</reference>
<feature type="domain" description="Thioesterase" evidence="2">
    <location>
        <begin position="44"/>
        <end position="116"/>
    </location>
</feature>
<reference evidence="3 6" key="1">
    <citation type="submission" date="2017-10" db="EMBL/GenBank/DDBJ databases">
        <title>Complete Genome Sequence of Faecalibacterium prausnitzii isolated from the gut of healthy adult Indian.</title>
        <authorList>
            <person name="Bag S."/>
            <person name="Ghosh T.S."/>
            <person name="Das B."/>
        </authorList>
    </citation>
    <scope>NUCLEOTIDE SEQUENCE [LARGE SCALE GENOMIC DNA]</scope>
    <source>
        <strain evidence="3 6">Indica</strain>
    </source>
</reference>
<dbReference type="PANTHER" id="PTHR42856">
    <property type="entry name" value="ACYL-COENZYME A THIOESTERASE PAAI"/>
    <property type="match status" value="1"/>
</dbReference>
<reference evidence="4 7" key="2">
    <citation type="submission" date="2018-02" db="EMBL/GenBank/DDBJ databases">
        <title>Complete genome sequencing of Faecalibacterium prausnitzii strains isolated from the human gut.</title>
        <authorList>
            <person name="Fitzgerald B.C."/>
            <person name="Shkoporov A.N."/>
            <person name="Ross P.R."/>
            <person name="Hill C."/>
        </authorList>
    </citation>
    <scope>NUCLEOTIDE SEQUENCE [LARGE SCALE GENOMIC DNA]</scope>
    <source>
        <strain evidence="4 7">APC942/32-1</strain>
    </source>
</reference>
<protein>
    <submittedName>
        <fullName evidence="4">PaaI family thioesterase</fullName>
    </submittedName>
</protein>
<dbReference type="RefSeq" id="WP_005931675.1">
    <property type="nucleotide sequence ID" value="NZ_CABVEJ010000001.1"/>
</dbReference>
<evidence type="ECO:0000313" key="7">
    <source>
        <dbReference type="Proteomes" id="UP000251144"/>
    </source>
</evidence>
<evidence type="ECO:0000313" key="4">
    <source>
        <dbReference type="EMBL" id="RAW53771.1"/>
    </source>
</evidence>
<dbReference type="PANTHER" id="PTHR42856:SF1">
    <property type="entry name" value="ACYL-COENZYME A THIOESTERASE PAAI"/>
    <property type="match status" value="1"/>
</dbReference>
<organism evidence="4 7">
    <name type="scientific">Faecalibacterium prausnitzii</name>
    <dbReference type="NCBI Taxonomy" id="853"/>
    <lineage>
        <taxon>Bacteria</taxon>
        <taxon>Bacillati</taxon>
        <taxon>Bacillota</taxon>
        <taxon>Clostridia</taxon>
        <taxon>Eubacteriales</taxon>
        <taxon>Oscillospiraceae</taxon>
        <taxon>Faecalibacterium</taxon>
    </lineage>
</organism>
<dbReference type="GeneID" id="90661008"/>
<dbReference type="Gene3D" id="3.10.129.10">
    <property type="entry name" value="Hotdog Thioesterase"/>
    <property type="match status" value="1"/>
</dbReference>
<name>A0A2A7AE70_9FIRM</name>